<dbReference type="Proteomes" id="UP000284177">
    <property type="component" value="Unassembled WGS sequence"/>
</dbReference>
<feature type="domain" description="CAAX prenyl protease 2/Lysostaphin resistance protein A-like" evidence="2">
    <location>
        <begin position="126"/>
        <end position="231"/>
    </location>
</feature>
<sequence>MVKNLKSSFKRIIYFFIISHGIPFLMTGIFMMLEKSIYISNPIFSGLIYIGLLSPTYAALFVIYTFYNKKERKEYWISTIDFKRIPVKWYLIIISFPILIRFLGSIIDAGFVFNNIEFKISTHMTLTYGITLLFFGPIPEELGWRGVALPELQKKFGFTIAVLFLGFMWATWHVPLFFIKGTYQYQLGLFSPSFWNFMFGAFSISVIYGVIYNKTNKSILAVILFHYFGNLTGETFVTTFNAGIVSTVLQGLVALACIIYYRNKNMTGAHFV</sequence>
<feature type="transmembrane region" description="Helical" evidence="1">
    <location>
        <begin position="156"/>
        <end position="174"/>
    </location>
</feature>
<dbReference type="EMBL" id="MCIB01000037">
    <property type="protein sequence ID" value="RKD29484.1"/>
    <property type="molecule type" value="Genomic_DNA"/>
</dbReference>
<dbReference type="GO" id="GO:0004175">
    <property type="term" value="F:endopeptidase activity"/>
    <property type="evidence" value="ECO:0007669"/>
    <property type="project" value="UniProtKB-ARBA"/>
</dbReference>
<proteinExistence type="predicted"/>
<comment type="caution">
    <text evidence="3">The sequence shown here is derived from an EMBL/GenBank/DDBJ whole genome shotgun (WGS) entry which is preliminary data.</text>
</comment>
<evidence type="ECO:0000313" key="4">
    <source>
        <dbReference type="Proteomes" id="UP000284177"/>
    </source>
</evidence>
<keyword evidence="4" id="KW-1185">Reference proteome</keyword>
<reference evidence="3 4" key="1">
    <citation type="submission" date="2016-08" db="EMBL/GenBank/DDBJ databases">
        <title>Novel Firmicutes and Novel Genomes.</title>
        <authorList>
            <person name="Poppleton D.I."/>
            <person name="Gribaldo S."/>
        </authorList>
    </citation>
    <scope>NUCLEOTIDE SEQUENCE [LARGE SCALE GENOMIC DNA]</scope>
    <source>
        <strain evidence="3 4">CTT3</strain>
    </source>
</reference>
<dbReference type="PANTHER" id="PTHR35797:SF1">
    <property type="entry name" value="PROTEASE"/>
    <property type="match status" value="1"/>
</dbReference>
<evidence type="ECO:0000259" key="2">
    <source>
        <dbReference type="Pfam" id="PF02517"/>
    </source>
</evidence>
<dbReference type="PANTHER" id="PTHR35797">
    <property type="entry name" value="PROTEASE-RELATED"/>
    <property type="match status" value="1"/>
</dbReference>
<feature type="transmembrane region" description="Helical" evidence="1">
    <location>
        <begin position="243"/>
        <end position="261"/>
    </location>
</feature>
<evidence type="ECO:0000313" key="3">
    <source>
        <dbReference type="EMBL" id="RKD29484.1"/>
    </source>
</evidence>
<dbReference type="RefSeq" id="WP_120170431.1">
    <property type="nucleotide sequence ID" value="NZ_MCIB01000037.1"/>
</dbReference>
<dbReference type="OrthoDB" id="9777755at2"/>
<accession>A0A419SW78</accession>
<keyword evidence="1" id="KW-0472">Membrane</keyword>
<dbReference type="InterPro" id="IPR042150">
    <property type="entry name" value="MmRce1-like"/>
</dbReference>
<keyword evidence="1" id="KW-0812">Transmembrane</keyword>
<name>A0A419SW78_9FIRM</name>
<feature type="transmembrane region" description="Helical" evidence="1">
    <location>
        <begin position="43"/>
        <end position="67"/>
    </location>
</feature>
<feature type="transmembrane region" description="Helical" evidence="1">
    <location>
        <begin position="125"/>
        <end position="144"/>
    </location>
</feature>
<dbReference type="Pfam" id="PF02517">
    <property type="entry name" value="Rce1-like"/>
    <property type="match status" value="1"/>
</dbReference>
<dbReference type="InterPro" id="IPR003675">
    <property type="entry name" value="Rce1/LyrA-like_dom"/>
</dbReference>
<feature type="transmembrane region" description="Helical" evidence="1">
    <location>
        <begin position="219"/>
        <end position="237"/>
    </location>
</feature>
<dbReference type="GO" id="GO:0080120">
    <property type="term" value="P:CAAX-box protein maturation"/>
    <property type="evidence" value="ECO:0007669"/>
    <property type="project" value="UniProtKB-ARBA"/>
</dbReference>
<evidence type="ECO:0000256" key="1">
    <source>
        <dbReference type="SAM" id="Phobius"/>
    </source>
</evidence>
<feature type="transmembrane region" description="Helical" evidence="1">
    <location>
        <begin position="12"/>
        <end position="31"/>
    </location>
</feature>
<protein>
    <recommendedName>
        <fullName evidence="2">CAAX prenyl protease 2/Lysostaphin resistance protein A-like domain-containing protein</fullName>
    </recommendedName>
</protein>
<feature type="transmembrane region" description="Helical" evidence="1">
    <location>
        <begin position="88"/>
        <end position="113"/>
    </location>
</feature>
<keyword evidence="1" id="KW-1133">Transmembrane helix</keyword>
<organism evidence="3 4">
    <name type="scientific">Thermohalobacter berrensis</name>
    <dbReference type="NCBI Taxonomy" id="99594"/>
    <lineage>
        <taxon>Bacteria</taxon>
        <taxon>Bacillati</taxon>
        <taxon>Bacillota</taxon>
        <taxon>Tissierellia</taxon>
        <taxon>Tissierellales</taxon>
        <taxon>Thermohalobacteraceae</taxon>
        <taxon>Thermohalobacter</taxon>
    </lineage>
</organism>
<gene>
    <name evidence="3" type="ORF">BET03_05340</name>
</gene>
<feature type="transmembrane region" description="Helical" evidence="1">
    <location>
        <begin position="194"/>
        <end position="212"/>
    </location>
</feature>
<dbReference type="AlphaFoldDB" id="A0A419SW78"/>